<dbReference type="AlphaFoldDB" id="A0A2N7LA46"/>
<feature type="short sequence motif" description="DGA/G" evidence="4">
    <location>
        <begin position="159"/>
        <end position="161"/>
    </location>
</feature>
<keyword evidence="3 4" id="KW-0443">Lipid metabolism</keyword>
<dbReference type="SUPFAM" id="SSF52151">
    <property type="entry name" value="FabD/lysophospholipase-like"/>
    <property type="match status" value="1"/>
</dbReference>
<organism evidence="6 7">
    <name type="scientific">Enterovibrio norvegicus</name>
    <dbReference type="NCBI Taxonomy" id="188144"/>
    <lineage>
        <taxon>Bacteria</taxon>
        <taxon>Pseudomonadati</taxon>
        <taxon>Pseudomonadota</taxon>
        <taxon>Gammaproteobacteria</taxon>
        <taxon>Vibrionales</taxon>
        <taxon>Vibrionaceae</taxon>
        <taxon>Enterovibrio</taxon>
    </lineage>
</organism>
<dbReference type="RefSeq" id="WP_102390942.1">
    <property type="nucleotide sequence ID" value="NZ_MDAL01000021.1"/>
</dbReference>
<evidence type="ECO:0000256" key="1">
    <source>
        <dbReference type="ARBA" id="ARBA00022801"/>
    </source>
</evidence>
<dbReference type="Proteomes" id="UP000235387">
    <property type="component" value="Unassembled WGS sequence"/>
</dbReference>
<dbReference type="Pfam" id="PF01734">
    <property type="entry name" value="Patatin"/>
    <property type="match status" value="1"/>
</dbReference>
<feature type="active site" description="Nucleophile" evidence="4">
    <location>
        <position position="41"/>
    </location>
</feature>
<keyword evidence="2 4" id="KW-0442">Lipid degradation</keyword>
<dbReference type="EMBL" id="MDAL01000021">
    <property type="protein sequence ID" value="PMN91488.1"/>
    <property type="molecule type" value="Genomic_DNA"/>
</dbReference>
<dbReference type="Gene3D" id="3.40.1090.10">
    <property type="entry name" value="Cytosolic phospholipase A2 catalytic domain"/>
    <property type="match status" value="2"/>
</dbReference>
<dbReference type="GO" id="GO:0016042">
    <property type="term" value="P:lipid catabolic process"/>
    <property type="evidence" value="ECO:0007669"/>
    <property type="project" value="UniProtKB-UniRule"/>
</dbReference>
<dbReference type="Pfam" id="PF19890">
    <property type="entry name" value="DUF6363"/>
    <property type="match status" value="1"/>
</dbReference>
<evidence type="ECO:0000313" key="6">
    <source>
        <dbReference type="EMBL" id="PMN91488.1"/>
    </source>
</evidence>
<keyword evidence="1 4" id="KW-0378">Hydrolase</keyword>
<dbReference type="InterPro" id="IPR050301">
    <property type="entry name" value="NTE"/>
</dbReference>
<gene>
    <name evidence="6" type="ORF">BCT23_16420</name>
</gene>
<dbReference type="InterPro" id="IPR037483">
    <property type="entry name" value="YjjU-like"/>
</dbReference>
<feature type="domain" description="PNPLA" evidence="5">
    <location>
        <begin position="7"/>
        <end position="172"/>
    </location>
</feature>
<dbReference type="PANTHER" id="PTHR14226">
    <property type="entry name" value="NEUROPATHY TARGET ESTERASE/SWISS CHEESE D.MELANOGASTER"/>
    <property type="match status" value="1"/>
</dbReference>
<name>A0A2N7LA46_9GAMM</name>
<evidence type="ECO:0000256" key="2">
    <source>
        <dbReference type="ARBA" id="ARBA00022963"/>
    </source>
</evidence>
<accession>A0A2N7LA46</accession>
<dbReference type="InterPro" id="IPR002641">
    <property type="entry name" value="PNPLA_dom"/>
</dbReference>
<dbReference type="InterPro" id="IPR016035">
    <property type="entry name" value="Acyl_Trfase/lysoPLipase"/>
</dbReference>
<reference evidence="7" key="1">
    <citation type="submission" date="2016-07" db="EMBL/GenBank/DDBJ databases">
        <title>Nontailed viruses are major unrecognized killers of bacteria in the ocean.</title>
        <authorList>
            <person name="Kauffman K."/>
            <person name="Hussain F."/>
            <person name="Yang J."/>
            <person name="Arevalo P."/>
            <person name="Brown J."/>
            <person name="Cutler M."/>
            <person name="Kelly L."/>
            <person name="Polz M.F."/>
        </authorList>
    </citation>
    <scope>NUCLEOTIDE SEQUENCE [LARGE SCALE GENOMIC DNA]</scope>
    <source>
        <strain evidence="7">10N.261.45.A10</strain>
    </source>
</reference>
<dbReference type="PANTHER" id="PTHR14226:SF25">
    <property type="entry name" value="PHOSPHOESTERASE"/>
    <property type="match status" value="1"/>
</dbReference>
<dbReference type="GO" id="GO:0016787">
    <property type="term" value="F:hydrolase activity"/>
    <property type="evidence" value="ECO:0007669"/>
    <property type="project" value="UniProtKB-UniRule"/>
</dbReference>
<protein>
    <submittedName>
        <fullName evidence="6">Patatin family protein</fullName>
    </submittedName>
</protein>
<sequence>MAGQRALVVEGGAMRGIFASGVLDAFLDNNYKPYDFAVGVSAGASNLLGYLAGQQKRSYHVITELATDSRFFNPTRFLRGGNLIDVQWLWDESHSRFPLDRKTFFNAVPLLATVTNVDTGLADYYWVNEDNITDVIEATSALPIAYRQTPCFSGGCYTDGGVADSIPVAEAYRRGARDITVVLSHPADFTMSPMKMPGLMDHLLKKYPNIADAMRQRAERYNQSLSFIKNPPVDCKIRVIAPPKNFAIGRFTMKKSKLDIGYEMGKKAGRRHIAKQRSANNTPHIAFALATMTPSKIRAINPTSNSDRLRALL</sequence>
<proteinExistence type="predicted"/>
<comment type="caution">
    <text evidence="4">Lacks conserved residue(s) required for the propagation of feature annotation.</text>
</comment>
<evidence type="ECO:0000259" key="5">
    <source>
        <dbReference type="PROSITE" id="PS51635"/>
    </source>
</evidence>
<dbReference type="InterPro" id="IPR045943">
    <property type="entry name" value="DUF6363"/>
</dbReference>
<evidence type="ECO:0000256" key="3">
    <source>
        <dbReference type="ARBA" id="ARBA00023098"/>
    </source>
</evidence>
<dbReference type="CDD" id="cd07208">
    <property type="entry name" value="Pat_hypo_Ecoli_yjju_like"/>
    <property type="match status" value="1"/>
</dbReference>
<feature type="short sequence motif" description="GXSXG" evidence="4">
    <location>
        <begin position="39"/>
        <end position="43"/>
    </location>
</feature>
<evidence type="ECO:0000313" key="7">
    <source>
        <dbReference type="Proteomes" id="UP000235387"/>
    </source>
</evidence>
<comment type="caution">
    <text evidence="6">The sequence shown here is derived from an EMBL/GenBank/DDBJ whole genome shotgun (WGS) entry which is preliminary data.</text>
</comment>
<feature type="active site" description="Proton acceptor" evidence="4">
    <location>
        <position position="159"/>
    </location>
</feature>
<evidence type="ECO:0000256" key="4">
    <source>
        <dbReference type="PROSITE-ProRule" id="PRU01161"/>
    </source>
</evidence>
<dbReference type="PROSITE" id="PS51635">
    <property type="entry name" value="PNPLA"/>
    <property type="match status" value="1"/>
</dbReference>